<dbReference type="PRINTS" id="PR00038">
    <property type="entry name" value="HTHLUXR"/>
</dbReference>
<protein>
    <submittedName>
        <fullName evidence="2">Alpha/beta fold hydrolase</fullName>
    </submittedName>
</protein>
<dbReference type="InterPro" id="IPR016032">
    <property type="entry name" value="Sig_transdc_resp-reg_C-effctor"/>
</dbReference>
<dbReference type="AlphaFoldDB" id="A0A5B8U2N4"/>
<keyword evidence="2" id="KW-0378">Hydrolase</keyword>
<organism evidence="2 3">
    <name type="scientific">Baekduia soli</name>
    <dbReference type="NCBI Taxonomy" id="496014"/>
    <lineage>
        <taxon>Bacteria</taxon>
        <taxon>Bacillati</taxon>
        <taxon>Actinomycetota</taxon>
        <taxon>Thermoleophilia</taxon>
        <taxon>Solirubrobacterales</taxon>
        <taxon>Baekduiaceae</taxon>
        <taxon>Baekduia</taxon>
    </lineage>
</organism>
<evidence type="ECO:0000259" key="1">
    <source>
        <dbReference type="PROSITE" id="PS50043"/>
    </source>
</evidence>
<dbReference type="InterPro" id="IPR029058">
    <property type="entry name" value="AB_hydrolase_fold"/>
</dbReference>
<dbReference type="OrthoDB" id="27092at2"/>
<dbReference type="GO" id="GO:0006355">
    <property type="term" value="P:regulation of DNA-templated transcription"/>
    <property type="evidence" value="ECO:0007669"/>
    <property type="project" value="InterPro"/>
</dbReference>
<dbReference type="GO" id="GO:0016787">
    <property type="term" value="F:hydrolase activity"/>
    <property type="evidence" value="ECO:0007669"/>
    <property type="project" value="UniProtKB-KW"/>
</dbReference>
<dbReference type="Proteomes" id="UP000321805">
    <property type="component" value="Chromosome"/>
</dbReference>
<dbReference type="RefSeq" id="WP_146917541.1">
    <property type="nucleotide sequence ID" value="NZ_CP042430.1"/>
</dbReference>
<dbReference type="PANTHER" id="PTHR43433">
    <property type="entry name" value="HYDROLASE, ALPHA/BETA FOLD FAMILY PROTEIN"/>
    <property type="match status" value="1"/>
</dbReference>
<dbReference type="SUPFAM" id="SSF53474">
    <property type="entry name" value="alpha/beta-Hydrolases"/>
    <property type="match status" value="1"/>
</dbReference>
<reference evidence="2 3" key="1">
    <citation type="journal article" date="2018" name="J. Microbiol.">
        <title>Baekduia soli gen. nov., sp. nov., a novel bacterium isolated from the soil of Baekdu Mountain and proposal of a novel family name, Baekduiaceae fam. nov.</title>
        <authorList>
            <person name="An D.S."/>
            <person name="Siddiqi M.Z."/>
            <person name="Kim K.H."/>
            <person name="Yu H.S."/>
            <person name="Im W.T."/>
        </authorList>
    </citation>
    <scope>NUCLEOTIDE SEQUENCE [LARGE SCALE GENOMIC DNA]</scope>
    <source>
        <strain evidence="2 3">BR7-21</strain>
    </source>
</reference>
<dbReference type="Gene3D" id="3.40.50.1820">
    <property type="entry name" value="alpha/beta hydrolase"/>
    <property type="match status" value="1"/>
</dbReference>
<dbReference type="Pfam" id="PF00196">
    <property type="entry name" value="GerE"/>
    <property type="match status" value="1"/>
</dbReference>
<sequence length="347" mass="36840">MAGDLEIRFLRFGTGRVPYAVSGGGPGLVAPAWWVSHLERDWLDGRFRSFWESVGEGHTLVRYDAPGVGMSDRRAAPEASTIERQVALLLAVIDELAMERVTLIGGSSGGCAAVACAARFPERVDRLLLYGAYADGSAIASPAARQAIVAAVRSHWGLGSRMLADIFLGDTDSAEQERFARFQQAAASAETAASLLEAIYGNDVRADLERVRAPTVVVHRRADRAIPYEQGQALAAGIPGARLVPLDGSAHFPWMGDAGSVARALRSAPSPRAGVARVAGEPPEALLSAREREVLAHVANGLSDREIAGQLVLSEHTVHRHVANIRRKLGRGSRAAAVAEAARLGLL</sequence>
<gene>
    <name evidence="2" type="ORF">FSW04_06515</name>
</gene>
<dbReference type="SUPFAM" id="SSF46894">
    <property type="entry name" value="C-terminal effector domain of the bipartite response regulators"/>
    <property type="match status" value="1"/>
</dbReference>
<dbReference type="KEGG" id="bsol:FSW04_06515"/>
<dbReference type="PANTHER" id="PTHR43433:SF8">
    <property type="entry name" value="BIFUNCTIONAL LIPASE_ADENYLATE CYCLASE LIPJ"/>
    <property type="match status" value="1"/>
</dbReference>
<name>A0A5B8U2N4_9ACTN</name>
<dbReference type="Gene3D" id="1.10.10.10">
    <property type="entry name" value="Winged helix-like DNA-binding domain superfamily/Winged helix DNA-binding domain"/>
    <property type="match status" value="1"/>
</dbReference>
<dbReference type="PRINTS" id="PR00111">
    <property type="entry name" value="ABHYDROLASE"/>
</dbReference>
<dbReference type="EMBL" id="CP042430">
    <property type="protein sequence ID" value="QEC47274.1"/>
    <property type="molecule type" value="Genomic_DNA"/>
</dbReference>
<evidence type="ECO:0000313" key="2">
    <source>
        <dbReference type="EMBL" id="QEC47274.1"/>
    </source>
</evidence>
<dbReference type="InterPro" id="IPR000792">
    <property type="entry name" value="Tscrpt_reg_LuxR_C"/>
</dbReference>
<dbReference type="InterPro" id="IPR050471">
    <property type="entry name" value="AB_hydrolase"/>
</dbReference>
<evidence type="ECO:0000313" key="3">
    <source>
        <dbReference type="Proteomes" id="UP000321805"/>
    </source>
</evidence>
<dbReference type="Pfam" id="PF00561">
    <property type="entry name" value="Abhydrolase_1"/>
    <property type="match status" value="1"/>
</dbReference>
<dbReference type="InterPro" id="IPR036388">
    <property type="entry name" value="WH-like_DNA-bd_sf"/>
</dbReference>
<dbReference type="SMART" id="SM00421">
    <property type="entry name" value="HTH_LUXR"/>
    <property type="match status" value="1"/>
</dbReference>
<dbReference type="CDD" id="cd06170">
    <property type="entry name" value="LuxR_C_like"/>
    <property type="match status" value="1"/>
</dbReference>
<proteinExistence type="predicted"/>
<keyword evidence="3" id="KW-1185">Reference proteome</keyword>
<dbReference type="InterPro" id="IPR000073">
    <property type="entry name" value="AB_hydrolase_1"/>
</dbReference>
<dbReference type="PROSITE" id="PS50043">
    <property type="entry name" value="HTH_LUXR_2"/>
    <property type="match status" value="1"/>
</dbReference>
<accession>A0A5B8U2N4</accession>
<feature type="domain" description="HTH luxR-type" evidence="1">
    <location>
        <begin position="280"/>
        <end position="345"/>
    </location>
</feature>
<dbReference type="GO" id="GO:0003677">
    <property type="term" value="F:DNA binding"/>
    <property type="evidence" value="ECO:0007669"/>
    <property type="project" value="InterPro"/>
</dbReference>